<dbReference type="EMBL" id="QTSX02001422">
    <property type="protein sequence ID" value="KAJ9082857.1"/>
    <property type="molecule type" value="Genomic_DNA"/>
</dbReference>
<gene>
    <name evidence="1" type="ORF">DSO57_1000841</name>
</gene>
<protein>
    <submittedName>
        <fullName evidence="1">Uncharacterized protein</fullName>
    </submittedName>
</protein>
<dbReference type="Proteomes" id="UP001165960">
    <property type="component" value="Unassembled WGS sequence"/>
</dbReference>
<organism evidence="1 2">
    <name type="scientific">Entomophthora muscae</name>
    <dbReference type="NCBI Taxonomy" id="34485"/>
    <lineage>
        <taxon>Eukaryota</taxon>
        <taxon>Fungi</taxon>
        <taxon>Fungi incertae sedis</taxon>
        <taxon>Zoopagomycota</taxon>
        <taxon>Entomophthoromycotina</taxon>
        <taxon>Entomophthoromycetes</taxon>
        <taxon>Entomophthorales</taxon>
        <taxon>Entomophthoraceae</taxon>
        <taxon>Entomophthora</taxon>
    </lineage>
</organism>
<evidence type="ECO:0000313" key="2">
    <source>
        <dbReference type="Proteomes" id="UP001165960"/>
    </source>
</evidence>
<comment type="caution">
    <text evidence="1">The sequence shown here is derived from an EMBL/GenBank/DDBJ whole genome shotgun (WGS) entry which is preliminary data.</text>
</comment>
<accession>A0ACC2U7W8</accession>
<name>A0ACC2U7W8_9FUNG</name>
<keyword evidence="2" id="KW-1185">Reference proteome</keyword>
<proteinExistence type="predicted"/>
<evidence type="ECO:0000313" key="1">
    <source>
        <dbReference type="EMBL" id="KAJ9082857.1"/>
    </source>
</evidence>
<sequence>MMDPALPLTISDYEEWGNPNNLTYFNYIQQYSPYENIPTTHLPNLFVRSSLHDQRVQYWGNHTTNPS</sequence>
<reference evidence="1" key="1">
    <citation type="submission" date="2022-04" db="EMBL/GenBank/DDBJ databases">
        <title>Genome of the entomopathogenic fungus Entomophthora muscae.</title>
        <authorList>
            <person name="Elya C."/>
            <person name="Lovett B.R."/>
            <person name="Lee E."/>
            <person name="Macias A.M."/>
            <person name="Hajek A.E."/>
            <person name="De Bivort B.L."/>
            <person name="Kasson M.T."/>
            <person name="De Fine Licht H.H."/>
            <person name="Stajich J.E."/>
        </authorList>
    </citation>
    <scope>NUCLEOTIDE SEQUENCE</scope>
    <source>
        <strain evidence="1">Berkeley</strain>
    </source>
</reference>